<name>B1T2Q1_9BURK</name>
<evidence type="ECO:0000313" key="3">
    <source>
        <dbReference type="Proteomes" id="UP000004814"/>
    </source>
</evidence>
<feature type="compositionally biased region" description="Pro residues" evidence="1">
    <location>
        <begin position="70"/>
        <end position="81"/>
    </location>
</feature>
<accession>B1T2Q1</accession>
<evidence type="ECO:0000313" key="2">
    <source>
        <dbReference type="EMBL" id="EDT42130.1"/>
    </source>
</evidence>
<dbReference type="EMBL" id="ABLK01000049">
    <property type="protein sequence ID" value="EDT42130.1"/>
    <property type="molecule type" value="Genomic_DNA"/>
</dbReference>
<sequence length="81" mass="9284">MARYLPEPTSDELRSLIDTAVRDINAWHWKDQALDAHQRRIKQLEKIVFDQARRLDTMSGAANDGHDNPANPPPRPKTVAR</sequence>
<feature type="region of interest" description="Disordered" evidence="1">
    <location>
        <begin position="55"/>
        <end position="81"/>
    </location>
</feature>
<proteinExistence type="predicted"/>
<gene>
    <name evidence="2" type="ORF">BamMEX5DRAFT_2067</name>
</gene>
<dbReference type="AlphaFoldDB" id="B1T2Q1"/>
<reference evidence="2 3" key="1">
    <citation type="submission" date="2008-03" db="EMBL/GenBank/DDBJ databases">
        <title>Sequencing of the draft genome and assembly of Burkholderia ambifaria MEX-5.</title>
        <authorList>
            <consortium name="US DOE Joint Genome Institute (JGI-PGF)"/>
            <person name="Copeland A."/>
            <person name="Lucas S."/>
            <person name="Lapidus A."/>
            <person name="Glavina del Rio T."/>
            <person name="Dalin E."/>
            <person name="Tice H."/>
            <person name="Bruce D."/>
            <person name="Goodwin L."/>
            <person name="Pitluck S."/>
            <person name="Larimer F."/>
            <person name="Land M.L."/>
            <person name="Hauser L."/>
            <person name="Tiedje J."/>
            <person name="Richardson P."/>
        </authorList>
    </citation>
    <scope>NUCLEOTIDE SEQUENCE [LARGE SCALE GENOMIC DNA]</scope>
    <source>
        <strain evidence="2 3">MEX-5</strain>
    </source>
</reference>
<dbReference type="Proteomes" id="UP000004814">
    <property type="component" value="Unassembled WGS sequence"/>
</dbReference>
<dbReference type="RefSeq" id="WP_006758023.1">
    <property type="nucleotide sequence ID" value="NZ_ABLK01000049.1"/>
</dbReference>
<protein>
    <submittedName>
        <fullName evidence="2">Uncharacterized protein</fullName>
    </submittedName>
</protein>
<dbReference type="PATRIC" id="fig|396597.7.peg.6094"/>
<evidence type="ECO:0000256" key="1">
    <source>
        <dbReference type="SAM" id="MobiDB-lite"/>
    </source>
</evidence>
<organism evidence="2 3">
    <name type="scientific">Burkholderia ambifaria MEX-5</name>
    <dbReference type="NCBI Taxonomy" id="396597"/>
    <lineage>
        <taxon>Bacteria</taxon>
        <taxon>Pseudomonadati</taxon>
        <taxon>Pseudomonadota</taxon>
        <taxon>Betaproteobacteria</taxon>
        <taxon>Burkholderiales</taxon>
        <taxon>Burkholderiaceae</taxon>
        <taxon>Burkholderia</taxon>
        <taxon>Burkholderia cepacia complex</taxon>
    </lineage>
</organism>
<comment type="caution">
    <text evidence="2">The sequence shown here is derived from an EMBL/GenBank/DDBJ whole genome shotgun (WGS) entry which is preliminary data.</text>
</comment>